<gene>
    <name evidence="1" type="ORF">NBO_27g0041</name>
</gene>
<dbReference type="OrthoDB" id="2189106at2759"/>
<evidence type="ECO:0000313" key="2">
    <source>
        <dbReference type="Proteomes" id="UP000016927"/>
    </source>
</evidence>
<name>R0M947_NOSB1</name>
<dbReference type="VEuPathDB" id="MicrosporidiaDB:NBO_27g0041"/>
<dbReference type="AlphaFoldDB" id="R0M947"/>
<evidence type="ECO:0000313" key="1">
    <source>
        <dbReference type="EMBL" id="EOB14484.1"/>
    </source>
</evidence>
<keyword evidence="2" id="KW-1185">Reference proteome</keyword>
<protein>
    <submittedName>
        <fullName evidence="1">Uncharacterized protein</fullName>
    </submittedName>
</protein>
<dbReference type="HOGENOM" id="CLU_2813047_0_0_1"/>
<reference evidence="1 2" key="1">
    <citation type="journal article" date="2013" name="BMC Genomics">
        <title>Comparative genomics of parasitic silkworm microsporidia reveal an association between genome expansion and host adaptation.</title>
        <authorList>
            <person name="Pan G."/>
            <person name="Xu J."/>
            <person name="Li T."/>
            <person name="Xia Q."/>
            <person name="Liu S.L."/>
            <person name="Zhang G."/>
            <person name="Li S."/>
            <person name="Li C."/>
            <person name="Liu H."/>
            <person name="Yang L."/>
            <person name="Liu T."/>
            <person name="Zhang X."/>
            <person name="Wu Z."/>
            <person name="Fan W."/>
            <person name="Dang X."/>
            <person name="Xiang H."/>
            <person name="Tao M."/>
            <person name="Li Y."/>
            <person name="Hu J."/>
            <person name="Li Z."/>
            <person name="Lin L."/>
            <person name="Luo J."/>
            <person name="Geng L."/>
            <person name="Wang L."/>
            <person name="Long M."/>
            <person name="Wan Y."/>
            <person name="He N."/>
            <person name="Zhang Z."/>
            <person name="Lu C."/>
            <person name="Keeling P.J."/>
            <person name="Wang J."/>
            <person name="Xiang Z."/>
            <person name="Zhou Z."/>
        </authorList>
    </citation>
    <scope>NUCLEOTIDE SEQUENCE [LARGE SCALE GENOMIC DNA]</scope>
    <source>
        <strain evidence="2">CQ1 / CVCC 102059</strain>
    </source>
</reference>
<dbReference type="InterPro" id="IPR038261">
    <property type="entry name" value="GPP34-like_sf"/>
</dbReference>
<accession>R0M947</accession>
<sequence length="67" mass="7795">MESPRLKRRAVWENKVYTLSLCEELIVLLSSRSEFKFMGNRLSLCLRICLLAELELAGCIYTDDKLL</sequence>
<dbReference type="Proteomes" id="UP000016927">
    <property type="component" value="Unassembled WGS sequence"/>
</dbReference>
<organism evidence="1 2">
    <name type="scientific">Nosema bombycis (strain CQ1 / CVCC 102059)</name>
    <name type="common">Microsporidian parasite</name>
    <name type="synonym">Pebrine of silkworm</name>
    <dbReference type="NCBI Taxonomy" id="578461"/>
    <lineage>
        <taxon>Eukaryota</taxon>
        <taxon>Fungi</taxon>
        <taxon>Fungi incertae sedis</taxon>
        <taxon>Microsporidia</taxon>
        <taxon>Nosematidae</taxon>
        <taxon>Nosema</taxon>
    </lineage>
</organism>
<dbReference type="Gene3D" id="1.10.3630.10">
    <property type="entry name" value="yeast vps74-n-term truncation variant domain like"/>
    <property type="match status" value="1"/>
</dbReference>
<dbReference type="EMBL" id="KB908935">
    <property type="protein sequence ID" value="EOB14484.1"/>
    <property type="molecule type" value="Genomic_DNA"/>
</dbReference>
<proteinExistence type="predicted"/>